<dbReference type="InterPro" id="IPR011009">
    <property type="entry name" value="Kinase-like_dom_sf"/>
</dbReference>
<sequence length="581" mass="64622">MRPRSHFVSSLLFFLSYSNILHHLQAQPSTQGFTCTANQSSFPCQTYAFYRASAPNFVDLASIGDLFSVSRLMISKPSNISSPTSPLVPDQPLFVPLSCSCNTINRTSISFANITYTIKAGNTFYIVSTEYFQNLTTYQSVELVNPTLVPENLEIGVEVIFPIFCKCPNQTQLQNKVNYLVSYVFQPSDNLSSVASTFGVETQSIVDVNSNNIQPYDTIFVPVNQLPQLAQPTVAPSGAPSEAPSEKTERKGVINGLAVGLGIAGLLLVLVSGVWFYREVVLKKRRDVEKDEEKHRMQLNGGRKGLKDVDVNLMADVSDCLDKYRVFKIDDLKEATDGFSENCLIEGSVFKGSINGEIYAIKKMKWNASEELKILQKVNHGNLVKLEGFCIDPEDANCYLVYEFVDNGSLHLWLHRNEREKLSWKTRLRIAIDVANGCNAITMHIVGTQGYIAPEYLADGVVSTRMDVFSFGVVLLELISGKEAIDEEGKVLWAEAIGIMEGNVEERKVKRLTAWMDKVLLEESCSMESVMNTMAVATACFHRDPSKRPSMVDIVYALCKSDDLFFDISDDGSSNPQVLAR</sequence>
<feature type="transmembrane region" description="Helical" evidence="1">
    <location>
        <begin position="253"/>
        <end position="277"/>
    </location>
</feature>
<name>A0A9Q0Z963_SALPP</name>
<dbReference type="PANTHER" id="PTHR45927:SF15">
    <property type="entry name" value="SERINE_THREONINE RECEPTOR-LIKE KINASE NFP"/>
    <property type="match status" value="1"/>
</dbReference>
<keyword evidence="4" id="KW-0418">Kinase</keyword>
<dbReference type="SMART" id="SM00257">
    <property type="entry name" value="LysM"/>
    <property type="match status" value="2"/>
</dbReference>
<dbReference type="InterPro" id="IPR000719">
    <property type="entry name" value="Prot_kinase_dom"/>
</dbReference>
<dbReference type="InterPro" id="IPR059143">
    <property type="entry name" value="NFP_LysM2"/>
</dbReference>
<reference evidence="4" key="2">
    <citation type="journal article" date="2023" name="Int. J. Mol. Sci.">
        <title>De Novo Assembly and Annotation of 11 Diverse Shrub Willow (Salix) Genomes Reveals Novel Gene Organization in Sex-Linked Regions.</title>
        <authorList>
            <person name="Hyden B."/>
            <person name="Feng K."/>
            <person name="Yates T.B."/>
            <person name="Jawdy S."/>
            <person name="Cereghino C."/>
            <person name="Smart L.B."/>
            <person name="Muchero W."/>
        </authorList>
    </citation>
    <scope>NUCLEOTIDE SEQUENCE</scope>
    <source>
        <tissue evidence="4">Shoot tip</tissue>
    </source>
</reference>
<evidence type="ECO:0000256" key="2">
    <source>
        <dbReference type="SAM" id="SignalP"/>
    </source>
</evidence>
<feature type="domain" description="Protein kinase" evidence="3">
    <location>
        <begin position="253"/>
        <end position="566"/>
    </location>
</feature>
<keyword evidence="1" id="KW-0812">Transmembrane</keyword>
<dbReference type="PROSITE" id="PS50011">
    <property type="entry name" value="PROTEIN_KINASE_DOM"/>
    <property type="match status" value="1"/>
</dbReference>
<accession>A0A9Q0Z963</accession>
<dbReference type="Gene3D" id="1.10.510.10">
    <property type="entry name" value="Transferase(Phosphotransferase) domain 1"/>
    <property type="match status" value="2"/>
</dbReference>
<organism evidence="4 5">
    <name type="scientific">Salix purpurea</name>
    <name type="common">Purple osier willow</name>
    <dbReference type="NCBI Taxonomy" id="77065"/>
    <lineage>
        <taxon>Eukaryota</taxon>
        <taxon>Viridiplantae</taxon>
        <taxon>Streptophyta</taxon>
        <taxon>Embryophyta</taxon>
        <taxon>Tracheophyta</taxon>
        <taxon>Spermatophyta</taxon>
        <taxon>Magnoliopsida</taxon>
        <taxon>eudicotyledons</taxon>
        <taxon>Gunneridae</taxon>
        <taxon>Pentapetalae</taxon>
        <taxon>rosids</taxon>
        <taxon>fabids</taxon>
        <taxon>Malpighiales</taxon>
        <taxon>Salicaceae</taxon>
        <taxon>Saliceae</taxon>
        <taxon>Salix</taxon>
    </lineage>
</organism>
<dbReference type="AlphaFoldDB" id="A0A9Q0Z963"/>
<dbReference type="InterPro" id="IPR052611">
    <property type="entry name" value="Plant_RLK_LysM"/>
</dbReference>
<keyword evidence="4" id="KW-0675">Receptor</keyword>
<keyword evidence="5" id="KW-1185">Reference proteome</keyword>
<dbReference type="GO" id="GO:0004672">
    <property type="term" value="F:protein kinase activity"/>
    <property type="evidence" value="ECO:0007669"/>
    <property type="project" value="InterPro"/>
</dbReference>
<dbReference type="GO" id="GO:0005524">
    <property type="term" value="F:ATP binding"/>
    <property type="evidence" value="ECO:0007669"/>
    <property type="project" value="InterPro"/>
</dbReference>
<evidence type="ECO:0000313" key="5">
    <source>
        <dbReference type="Proteomes" id="UP001151532"/>
    </source>
</evidence>
<evidence type="ECO:0000259" key="3">
    <source>
        <dbReference type="PROSITE" id="PS50011"/>
    </source>
</evidence>
<dbReference type="Pfam" id="PF07714">
    <property type="entry name" value="PK_Tyr_Ser-Thr"/>
    <property type="match status" value="1"/>
</dbReference>
<dbReference type="InterPro" id="IPR001245">
    <property type="entry name" value="Ser-Thr/Tyr_kinase_cat_dom"/>
</dbReference>
<feature type="signal peptide" evidence="2">
    <location>
        <begin position="1"/>
        <end position="26"/>
    </location>
</feature>
<dbReference type="Pfam" id="PF23457">
    <property type="entry name" value="LysM2_NFP"/>
    <property type="match status" value="1"/>
</dbReference>
<dbReference type="InterPro" id="IPR059144">
    <property type="entry name" value="NFP_LysM3"/>
</dbReference>
<keyword evidence="1" id="KW-0472">Membrane</keyword>
<proteinExistence type="predicted"/>
<dbReference type="Pfam" id="PF23462">
    <property type="entry name" value="LysM3_NFP"/>
    <property type="match status" value="1"/>
</dbReference>
<dbReference type="Pfam" id="PF00069">
    <property type="entry name" value="Pkinase"/>
    <property type="match status" value="1"/>
</dbReference>
<dbReference type="SUPFAM" id="SSF56112">
    <property type="entry name" value="Protein kinase-like (PK-like)"/>
    <property type="match status" value="1"/>
</dbReference>
<gene>
    <name evidence="4" type="ORF">OIU79_004152</name>
</gene>
<dbReference type="GO" id="GO:0005886">
    <property type="term" value="C:plasma membrane"/>
    <property type="evidence" value="ECO:0007669"/>
    <property type="project" value="UniProtKB-ARBA"/>
</dbReference>
<keyword evidence="4" id="KW-0808">Transferase</keyword>
<dbReference type="OrthoDB" id="4062651at2759"/>
<keyword evidence="2" id="KW-0732">Signal</keyword>
<dbReference type="Pfam" id="PF23446">
    <property type="entry name" value="LysM1_NFP_LYK"/>
    <property type="match status" value="1"/>
</dbReference>
<evidence type="ECO:0000256" key="1">
    <source>
        <dbReference type="SAM" id="Phobius"/>
    </source>
</evidence>
<reference evidence="4" key="1">
    <citation type="submission" date="2022-11" db="EMBL/GenBank/DDBJ databases">
        <authorList>
            <person name="Hyden B.L."/>
            <person name="Feng K."/>
            <person name="Yates T."/>
            <person name="Jawdy S."/>
            <person name="Smart L.B."/>
            <person name="Muchero W."/>
        </authorList>
    </citation>
    <scope>NUCLEOTIDE SEQUENCE</scope>
    <source>
        <tissue evidence="4">Shoot tip</tissue>
    </source>
</reference>
<evidence type="ECO:0000313" key="4">
    <source>
        <dbReference type="EMBL" id="KAJ6725937.1"/>
    </source>
</evidence>
<protein>
    <submittedName>
        <fullName evidence="4">LYSM-DOMAIN RECEPTOR-LIKE KINASE-RELATED</fullName>
    </submittedName>
</protein>
<dbReference type="EMBL" id="JAPFFK010000013">
    <property type="protein sequence ID" value="KAJ6725937.1"/>
    <property type="molecule type" value="Genomic_DNA"/>
</dbReference>
<dbReference type="InterPro" id="IPR056561">
    <property type="entry name" value="NFP_LYK_LysM1"/>
</dbReference>
<feature type="chain" id="PRO_5040336743" evidence="2">
    <location>
        <begin position="27"/>
        <end position="581"/>
    </location>
</feature>
<comment type="caution">
    <text evidence="4">The sequence shown here is derived from an EMBL/GenBank/DDBJ whole genome shotgun (WGS) entry which is preliminary data.</text>
</comment>
<dbReference type="PANTHER" id="PTHR45927">
    <property type="entry name" value="LYSM-DOMAIN RECEPTOR-LIKE KINASE-RELATED"/>
    <property type="match status" value="1"/>
</dbReference>
<dbReference type="InterPro" id="IPR018392">
    <property type="entry name" value="LysM"/>
</dbReference>
<dbReference type="Proteomes" id="UP001151532">
    <property type="component" value="Chromosome 8"/>
</dbReference>
<keyword evidence="1" id="KW-1133">Transmembrane helix</keyword>